<dbReference type="CDD" id="cd00093">
    <property type="entry name" value="HTH_XRE"/>
    <property type="match status" value="1"/>
</dbReference>
<sequence length="62" mass="7156">MKNRIKILRKESNITQDELAQKLGIARPTLSNIERGVNIPKGELILKIASYFEKPVEQIFFD</sequence>
<accession>A0A9W5XZX2</accession>
<evidence type="ECO:0000313" key="4">
    <source>
        <dbReference type="Proteomes" id="UP001057868"/>
    </source>
</evidence>
<dbReference type="GO" id="GO:0003677">
    <property type="term" value="F:DNA binding"/>
    <property type="evidence" value="ECO:0007669"/>
    <property type="project" value="UniProtKB-KW"/>
</dbReference>
<dbReference type="InterPro" id="IPR001387">
    <property type="entry name" value="Cro/C1-type_HTH"/>
</dbReference>
<evidence type="ECO:0000259" key="2">
    <source>
        <dbReference type="PROSITE" id="PS50943"/>
    </source>
</evidence>
<evidence type="ECO:0000256" key="1">
    <source>
        <dbReference type="ARBA" id="ARBA00023125"/>
    </source>
</evidence>
<dbReference type="PANTHER" id="PTHR46558">
    <property type="entry name" value="TRACRIPTIONAL REGULATORY PROTEIN-RELATED-RELATED"/>
    <property type="match status" value="1"/>
</dbReference>
<dbReference type="Pfam" id="PF01381">
    <property type="entry name" value="HTH_3"/>
    <property type="match status" value="1"/>
</dbReference>
<dbReference type="RefSeq" id="WP_261851073.1">
    <property type="nucleotide sequence ID" value="NZ_BQXY01000001.1"/>
</dbReference>
<dbReference type="InterPro" id="IPR010982">
    <property type="entry name" value="Lambda_DNA-bd_dom_sf"/>
</dbReference>
<comment type="caution">
    <text evidence="3">The sequence shown here is derived from an EMBL/GenBank/DDBJ whole genome shotgun (WGS) entry which is preliminary data.</text>
</comment>
<dbReference type="Gene3D" id="1.10.260.40">
    <property type="entry name" value="lambda repressor-like DNA-binding domains"/>
    <property type="match status" value="1"/>
</dbReference>
<dbReference type="SMART" id="SM00530">
    <property type="entry name" value="HTH_XRE"/>
    <property type="match status" value="1"/>
</dbReference>
<feature type="domain" description="HTH cro/C1-type" evidence="2">
    <location>
        <begin position="5"/>
        <end position="59"/>
    </location>
</feature>
<evidence type="ECO:0000313" key="3">
    <source>
        <dbReference type="EMBL" id="GKU24052.1"/>
    </source>
</evidence>
<keyword evidence="1" id="KW-0238">DNA-binding</keyword>
<dbReference type="PANTHER" id="PTHR46558:SF11">
    <property type="entry name" value="HTH-TYPE TRANSCRIPTIONAL REGULATOR XRE"/>
    <property type="match status" value="1"/>
</dbReference>
<dbReference type="AlphaFoldDB" id="A0A9W5XZX2"/>
<name>A0A9W5XZX2_9CLOT</name>
<keyword evidence="4" id="KW-1185">Reference proteome</keyword>
<dbReference type="EMBL" id="BQXY01000001">
    <property type="protein sequence ID" value="GKU24052.1"/>
    <property type="molecule type" value="Genomic_DNA"/>
</dbReference>
<gene>
    <name evidence="3" type="ORF">CFOLD11_08780</name>
</gene>
<reference evidence="3" key="1">
    <citation type="journal article" date="2023" name="Int. J. Syst. Evol. Microbiol.">
        <title>&lt;i&gt;Clostridium folliculivorans&lt;/i&gt; sp. nov., isolated from soil samples of an organic paddy in Japan.</title>
        <authorList>
            <person name="Tazawa J."/>
            <person name="Kobayashi H."/>
            <person name="Tanizawa Y."/>
            <person name="Uchino A."/>
            <person name="Tanaka F."/>
            <person name="Urashima Y."/>
            <person name="Miura S."/>
            <person name="Sakamoto M."/>
            <person name="Ohkuma M."/>
            <person name="Tohno M."/>
        </authorList>
    </citation>
    <scope>NUCLEOTIDE SEQUENCE</scope>
    <source>
        <strain evidence="3">D1-1</strain>
    </source>
</reference>
<organism evidence="3 4">
    <name type="scientific">Clostridium folliculivorans</name>
    <dbReference type="NCBI Taxonomy" id="2886038"/>
    <lineage>
        <taxon>Bacteria</taxon>
        <taxon>Bacillati</taxon>
        <taxon>Bacillota</taxon>
        <taxon>Clostridia</taxon>
        <taxon>Eubacteriales</taxon>
        <taxon>Clostridiaceae</taxon>
        <taxon>Clostridium</taxon>
    </lineage>
</organism>
<dbReference type="PROSITE" id="PS50943">
    <property type="entry name" value="HTH_CROC1"/>
    <property type="match status" value="1"/>
</dbReference>
<dbReference type="Proteomes" id="UP001057868">
    <property type="component" value="Unassembled WGS sequence"/>
</dbReference>
<proteinExistence type="predicted"/>
<dbReference type="SUPFAM" id="SSF47413">
    <property type="entry name" value="lambda repressor-like DNA-binding domains"/>
    <property type="match status" value="1"/>
</dbReference>
<protein>
    <submittedName>
        <fullName evidence="3">Transcriptional regulator</fullName>
    </submittedName>
</protein>